<keyword evidence="1" id="KW-0812">Transmembrane</keyword>
<name>A0ABM1YYF9_AEDAL</name>
<dbReference type="Proteomes" id="UP000069940">
    <property type="component" value="Unassembled WGS sequence"/>
</dbReference>
<organism evidence="2 3">
    <name type="scientific">Aedes albopictus</name>
    <name type="common">Asian tiger mosquito</name>
    <name type="synonym">Stegomyia albopicta</name>
    <dbReference type="NCBI Taxonomy" id="7160"/>
    <lineage>
        <taxon>Eukaryota</taxon>
        <taxon>Metazoa</taxon>
        <taxon>Ecdysozoa</taxon>
        <taxon>Arthropoda</taxon>
        <taxon>Hexapoda</taxon>
        <taxon>Insecta</taxon>
        <taxon>Pterygota</taxon>
        <taxon>Neoptera</taxon>
        <taxon>Endopterygota</taxon>
        <taxon>Diptera</taxon>
        <taxon>Nematocera</taxon>
        <taxon>Culicoidea</taxon>
        <taxon>Culicidae</taxon>
        <taxon>Culicinae</taxon>
        <taxon>Aedini</taxon>
        <taxon>Aedes</taxon>
        <taxon>Stegomyia</taxon>
    </lineage>
</organism>
<sequence>MKLQFVISNLYCAIHYCAVILVGVSIYLLLLEDAMAGRLIIVLAIVSFLLECYWWCSIAESFQSVNTALEEHILDLMVMIPYEADHHNDYIQLRTTLMIFKINIRNSARFNCAGIFQLSRESFVQIVQRSYALFTFLLNVGFSKSIQF</sequence>
<evidence type="ECO:0000256" key="1">
    <source>
        <dbReference type="SAM" id="Phobius"/>
    </source>
</evidence>
<dbReference type="GeneID" id="109402753"/>
<dbReference type="RefSeq" id="XP_029736364.2">
    <property type="nucleotide sequence ID" value="XM_029880504.2"/>
</dbReference>
<evidence type="ECO:0000313" key="2">
    <source>
        <dbReference type="EnsemblMetazoa" id="AALFPA23_013239.P19170"/>
    </source>
</evidence>
<evidence type="ECO:0000313" key="3">
    <source>
        <dbReference type="Proteomes" id="UP000069940"/>
    </source>
</evidence>
<keyword evidence="1" id="KW-0472">Membrane</keyword>
<keyword evidence="1" id="KW-1133">Transmembrane helix</keyword>
<feature type="transmembrane region" description="Helical" evidence="1">
    <location>
        <begin position="12"/>
        <end position="30"/>
    </location>
</feature>
<protein>
    <recommendedName>
        <fullName evidence="4">Odorant receptor</fullName>
    </recommendedName>
</protein>
<reference evidence="2" key="2">
    <citation type="submission" date="2025-05" db="UniProtKB">
        <authorList>
            <consortium name="EnsemblMetazoa"/>
        </authorList>
    </citation>
    <scope>IDENTIFICATION</scope>
    <source>
        <strain evidence="2">Foshan</strain>
    </source>
</reference>
<accession>A0ABM1YYF9</accession>
<evidence type="ECO:0008006" key="4">
    <source>
        <dbReference type="Google" id="ProtNLM"/>
    </source>
</evidence>
<keyword evidence="3" id="KW-1185">Reference proteome</keyword>
<dbReference type="EnsemblMetazoa" id="AALFPA23_013239.R19170">
    <property type="protein sequence ID" value="AALFPA23_013239.P19170"/>
    <property type="gene ID" value="AALFPA23_013239"/>
</dbReference>
<feature type="transmembrane region" description="Helical" evidence="1">
    <location>
        <begin position="36"/>
        <end position="56"/>
    </location>
</feature>
<proteinExistence type="predicted"/>
<reference evidence="3" key="1">
    <citation type="journal article" date="2015" name="Proc. Natl. Acad. Sci. U.S.A.">
        <title>Genome sequence of the Asian Tiger mosquito, Aedes albopictus, reveals insights into its biology, genetics, and evolution.</title>
        <authorList>
            <person name="Chen X.G."/>
            <person name="Jiang X."/>
            <person name="Gu J."/>
            <person name="Xu M."/>
            <person name="Wu Y."/>
            <person name="Deng Y."/>
            <person name="Zhang C."/>
            <person name="Bonizzoni M."/>
            <person name="Dermauw W."/>
            <person name="Vontas J."/>
            <person name="Armbruster P."/>
            <person name="Huang X."/>
            <person name="Yang Y."/>
            <person name="Zhang H."/>
            <person name="He W."/>
            <person name="Peng H."/>
            <person name="Liu Y."/>
            <person name="Wu K."/>
            <person name="Chen J."/>
            <person name="Lirakis M."/>
            <person name="Topalis P."/>
            <person name="Van Leeuwen T."/>
            <person name="Hall A.B."/>
            <person name="Jiang X."/>
            <person name="Thorpe C."/>
            <person name="Mueller R.L."/>
            <person name="Sun C."/>
            <person name="Waterhouse R.M."/>
            <person name="Yan G."/>
            <person name="Tu Z.J."/>
            <person name="Fang X."/>
            <person name="James A.A."/>
        </authorList>
    </citation>
    <scope>NUCLEOTIDE SEQUENCE [LARGE SCALE GENOMIC DNA]</scope>
    <source>
        <strain evidence="3">Foshan</strain>
    </source>
</reference>